<dbReference type="Pfam" id="PF00392">
    <property type="entry name" value="GntR"/>
    <property type="match status" value="1"/>
</dbReference>
<reference evidence="5 6" key="1">
    <citation type="submission" date="2019-03" db="EMBL/GenBank/DDBJ databases">
        <title>Genomic Encyclopedia of Type Strains, Phase IV (KMG-IV): sequencing the most valuable type-strain genomes for metagenomic binning, comparative biology and taxonomic classification.</title>
        <authorList>
            <person name="Goeker M."/>
        </authorList>
    </citation>
    <scope>NUCLEOTIDE SEQUENCE [LARGE SCALE GENOMIC DNA]</scope>
    <source>
        <strain evidence="5 6">DSM 29489</strain>
    </source>
</reference>
<evidence type="ECO:0000256" key="2">
    <source>
        <dbReference type="ARBA" id="ARBA00023125"/>
    </source>
</evidence>
<dbReference type="InterPro" id="IPR036388">
    <property type="entry name" value="WH-like_DNA-bd_sf"/>
</dbReference>
<dbReference type="RefSeq" id="WP_132378340.1">
    <property type="nucleotide sequence ID" value="NZ_DAIPCY010000007.1"/>
</dbReference>
<evidence type="ECO:0000256" key="1">
    <source>
        <dbReference type="ARBA" id="ARBA00023015"/>
    </source>
</evidence>
<evidence type="ECO:0000313" key="6">
    <source>
        <dbReference type="Proteomes" id="UP000295726"/>
    </source>
</evidence>
<gene>
    <name evidence="5" type="ORF">EDD59_10263</name>
</gene>
<name>A0A4R3KG55_9FIRM</name>
<organism evidence="5 6">
    <name type="scientific">Muricomes intestini</name>
    <dbReference type="NCBI Taxonomy" id="1796634"/>
    <lineage>
        <taxon>Bacteria</taxon>
        <taxon>Bacillati</taxon>
        <taxon>Bacillota</taxon>
        <taxon>Clostridia</taxon>
        <taxon>Lachnospirales</taxon>
        <taxon>Lachnospiraceae</taxon>
        <taxon>Muricomes</taxon>
    </lineage>
</organism>
<keyword evidence="1" id="KW-0805">Transcription regulation</keyword>
<accession>A0A4R3KG55</accession>
<dbReference type="GO" id="GO:0003677">
    <property type="term" value="F:DNA binding"/>
    <property type="evidence" value="ECO:0007669"/>
    <property type="project" value="UniProtKB-KW"/>
</dbReference>
<dbReference type="InterPro" id="IPR000524">
    <property type="entry name" value="Tscrpt_reg_HTH_GntR"/>
</dbReference>
<dbReference type="CDD" id="cd07377">
    <property type="entry name" value="WHTH_GntR"/>
    <property type="match status" value="1"/>
</dbReference>
<dbReference type="InterPro" id="IPR011711">
    <property type="entry name" value="GntR_C"/>
</dbReference>
<dbReference type="GO" id="GO:0003700">
    <property type="term" value="F:DNA-binding transcription factor activity"/>
    <property type="evidence" value="ECO:0007669"/>
    <property type="project" value="InterPro"/>
</dbReference>
<dbReference type="InterPro" id="IPR036390">
    <property type="entry name" value="WH_DNA-bd_sf"/>
</dbReference>
<dbReference type="AlphaFoldDB" id="A0A4R3KG55"/>
<keyword evidence="6" id="KW-1185">Reference proteome</keyword>
<dbReference type="SMART" id="SM00345">
    <property type="entry name" value="HTH_GNTR"/>
    <property type="match status" value="1"/>
</dbReference>
<dbReference type="PANTHER" id="PTHR43537:SF24">
    <property type="entry name" value="GLUCONATE OPERON TRANSCRIPTIONAL REPRESSOR"/>
    <property type="match status" value="1"/>
</dbReference>
<dbReference type="Proteomes" id="UP000295726">
    <property type="component" value="Unassembled WGS sequence"/>
</dbReference>
<keyword evidence="2" id="KW-0238">DNA-binding</keyword>
<evidence type="ECO:0000313" key="5">
    <source>
        <dbReference type="EMBL" id="TCS82200.1"/>
    </source>
</evidence>
<dbReference type="OrthoDB" id="389878at2"/>
<dbReference type="PANTHER" id="PTHR43537">
    <property type="entry name" value="TRANSCRIPTIONAL REGULATOR, GNTR FAMILY"/>
    <property type="match status" value="1"/>
</dbReference>
<proteinExistence type="predicted"/>
<dbReference type="Gene3D" id="1.10.10.10">
    <property type="entry name" value="Winged helix-like DNA-binding domain superfamily/Winged helix DNA-binding domain"/>
    <property type="match status" value="1"/>
</dbReference>
<keyword evidence="3" id="KW-0804">Transcription</keyword>
<evidence type="ECO:0000256" key="3">
    <source>
        <dbReference type="ARBA" id="ARBA00023163"/>
    </source>
</evidence>
<dbReference type="SUPFAM" id="SSF46785">
    <property type="entry name" value="Winged helix' DNA-binding domain"/>
    <property type="match status" value="1"/>
</dbReference>
<feature type="domain" description="HTH gntR-type" evidence="4">
    <location>
        <begin position="8"/>
        <end position="75"/>
    </location>
</feature>
<evidence type="ECO:0000259" key="4">
    <source>
        <dbReference type="PROSITE" id="PS50949"/>
    </source>
</evidence>
<sequence>MKEKLVVNNLTEQAYELLRTKILNKEISPGTRLVSSTLAKEYGISRTPLRDAIRKLADDGLVTPSPTKGFFVFEPTVKDIEEIFEIRQILDIAGVTKLITEILPTHPEALEHITKSYESSLFPTNKSSTFVQSDEDFHASIIAMTGNSRLIGYYADLCSQTKFFRKLTSQNEQKMQQANEYHKKIYEGIKDMNLGLTISAIKSHIEYSREDAIQQLSSDTTEKTFSETTDGSFQ</sequence>
<dbReference type="SUPFAM" id="SSF48008">
    <property type="entry name" value="GntR ligand-binding domain-like"/>
    <property type="match status" value="1"/>
</dbReference>
<dbReference type="PROSITE" id="PS50949">
    <property type="entry name" value="HTH_GNTR"/>
    <property type="match status" value="1"/>
</dbReference>
<dbReference type="Pfam" id="PF07729">
    <property type="entry name" value="FCD"/>
    <property type="match status" value="1"/>
</dbReference>
<comment type="caution">
    <text evidence="5">The sequence shown here is derived from an EMBL/GenBank/DDBJ whole genome shotgun (WGS) entry which is preliminary data.</text>
</comment>
<protein>
    <submittedName>
        <fullName evidence="5">GntR family transcriptional regulator</fullName>
    </submittedName>
</protein>
<dbReference type="EMBL" id="SLZZ01000002">
    <property type="protein sequence ID" value="TCS82200.1"/>
    <property type="molecule type" value="Genomic_DNA"/>
</dbReference>
<dbReference type="InterPro" id="IPR008920">
    <property type="entry name" value="TF_FadR/GntR_C"/>
</dbReference>
<dbReference type="Gene3D" id="1.20.120.530">
    <property type="entry name" value="GntR ligand-binding domain-like"/>
    <property type="match status" value="1"/>
</dbReference>